<reference evidence="7" key="1">
    <citation type="submission" date="2023-04" db="EMBL/GenBank/DDBJ databases">
        <authorList>
            <person name="Vijverberg K."/>
            <person name="Xiong W."/>
            <person name="Schranz E."/>
        </authorList>
    </citation>
    <scope>NUCLEOTIDE SEQUENCE</scope>
</reference>
<keyword evidence="3 6" id="KW-0812">Transmembrane</keyword>
<evidence type="ECO:0000256" key="6">
    <source>
        <dbReference type="RuleBase" id="RU004914"/>
    </source>
</evidence>
<evidence type="ECO:0000256" key="1">
    <source>
        <dbReference type="ARBA" id="ARBA00004141"/>
    </source>
</evidence>
<feature type="transmembrane region" description="Helical" evidence="6">
    <location>
        <begin position="278"/>
        <end position="303"/>
    </location>
</feature>
<protein>
    <recommendedName>
        <fullName evidence="6">Protein DETOXIFICATION</fullName>
    </recommendedName>
    <alternativeName>
        <fullName evidence="6">Multidrug and toxic compound extrusion protein</fullName>
    </alternativeName>
</protein>
<dbReference type="GO" id="GO:0015297">
    <property type="term" value="F:antiporter activity"/>
    <property type="evidence" value="ECO:0007669"/>
    <property type="project" value="InterPro"/>
</dbReference>
<dbReference type="GO" id="GO:1990961">
    <property type="term" value="P:xenobiotic detoxification by transmembrane export across the plasma membrane"/>
    <property type="evidence" value="ECO:0007669"/>
    <property type="project" value="InterPro"/>
</dbReference>
<evidence type="ECO:0000256" key="4">
    <source>
        <dbReference type="ARBA" id="ARBA00022989"/>
    </source>
</evidence>
<feature type="transmembrane region" description="Helical" evidence="6">
    <location>
        <begin position="315"/>
        <end position="337"/>
    </location>
</feature>
<proteinExistence type="inferred from homology"/>
<evidence type="ECO:0000256" key="3">
    <source>
        <dbReference type="ARBA" id="ARBA00022692"/>
    </source>
</evidence>
<name>A0AA35YJN3_LACSI</name>
<dbReference type="Proteomes" id="UP001177003">
    <property type="component" value="Chromosome 3"/>
</dbReference>
<dbReference type="CDD" id="cd13132">
    <property type="entry name" value="MATE_eukaryotic"/>
    <property type="match status" value="1"/>
</dbReference>
<sequence length="521" mass="57059">MENGQQQPLLSGDNCPNNYTILSRLPAAPLTCQADEDGVQINGVGDFCKEFYVESKRLWYLAGPAIFTSLCQYTLGATTQLFAGQLGTIQLAAVSVENSVIGGFSLSILCGMGSALETLCGQAYGAGKIEMLGVYLQRSWIVLNTAAMVLMFTFIFGVSVLRLLGQTTTISTAAGSFAVWMIPQLFAYATVIPIAKFLQAQSNIMPMAVISVVAALSHVCLTWLFMVKLGWGLAGAAVVLDGSWWFITLAQIAYVMWGCCGEAWSGFSWKAFRNLKGFLHISFTTAVMFCLETWYMMSLVLFAGYFENPETSVDALSVCLNILGWVCTISLGLNIAVSVRVSNELGFKRPRTARFTVVVVALTSLLVGLLCTTILMVYKKRYPLFFTSSPQVMQLIEELTSLLGVSIIITNIRFALSGVAIGAGWQTTVAYMNFGSYFFFGIPLGLFLGFILDMGVKGIWSGMVLGASMQCFLLLMMVSRTNWNDEANIAGDRIIHWGGDILNKDHDEERSKEQFKGHHDK</sequence>
<feature type="transmembrane region" description="Helical" evidence="6">
    <location>
        <begin position="231"/>
        <end position="257"/>
    </location>
</feature>
<dbReference type="NCBIfam" id="TIGR00797">
    <property type="entry name" value="matE"/>
    <property type="match status" value="1"/>
</dbReference>
<evidence type="ECO:0000313" key="7">
    <source>
        <dbReference type="EMBL" id="CAI9275122.1"/>
    </source>
</evidence>
<dbReference type="GO" id="GO:0042910">
    <property type="term" value="F:xenobiotic transmembrane transporter activity"/>
    <property type="evidence" value="ECO:0007669"/>
    <property type="project" value="InterPro"/>
</dbReference>
<comment type="similarity">
    <text evidence="2 6">Belongs to the multi antimicrobial extrusion (MATE) (TC 2.A.66.1) family.</text>
</comment>
<dbReference type="GO" id="GO:0016020">
    <property type="term" value="C:membrane"/>
    <property type="evidence" value="ECO:0007669"/>
    <property type="project" value="UniProtKB-SubCell"/>
</dbReference>
<comment type="subcellular location">
    <subcellularLocation>
        <location evidence="1">Membrane</location>
        <topology evidence="1">Multi-pass membrane protein</topology>
    </subcellularLocation>
</comment>
<feature type="transmembrane region" description="Helical" evidence="6">
    <location>
        <begin position="434"/>
        <end position="452"/>
    </location>
</feature>
<feature type="transmembrane region" description="Helical" evidence="6">
    <location>
        <begin position="204"/>
        <end position="225"/>
    </location>
</feature>
<dbReference type="InterPro" id="IPR002528">
    <property type="entry name" value="MATE_fam"/>
</dbReference>
<keyword evidence="8" id="KW-1185">Reference proteome</keyword>
<feature type="transmembrane region" description="Helical" evidence="6">
    <location>
        <begin position="399"/>
        <end position="422"/>
    </location>
</feature>
<evidence type="ECO:0000256" key="2">
    <source>
        <dbReference type="ARBA" id="ARBA00010199"/>
    </source>
</evidence>
<feature type="transmembrane region" description="Helical" evidence="6">
    <location>
        <begin position="141"/>
        <end position="164"/>
    </location>
</feature>
<evidence type="ECO:0000313" key="8">
    <source>
        <dbReference type="Proteomes" id="UP001177003"/>
    </source>
</evidence>
<organism evidence="7 8">
    <name type="scientific">Lactuca saligna</name>
    <name type="common">Willowleaf lettuce</name>
    <dbReference type="NCBI Taxonomy" id="75948"/>
    <lineage>
        <taxon>Eukaryota</taxon>
        <taxon>Viridiplantae</taxon>
        <taxon>Streptophyta</taxon>
        <taxon>Embryophyta</taxon>
        <taxon>Tracheophyta</taxon>
        <taxon>Spermatophyta</taxon>
        <taxon>Magnoliopsida</taxon>
        <taxon>eudicotyledons</taxon>
        <taxon>Gunneridae</taxon>
        <taxon>Pentapetalae</taxon>
        <taxon>asterids</taxon>
        <taxon>campanulids</taxon>
        <taxon>Asterales</taxon>
        <taxon>Asteraceae</taxon>
        <taxon>Cichorioideae</taxon>
        <taxon>Cichorieae</taxon>
        <taxon>Lactucinae</taxon>
        <taxon>Lactuca</taxon>
    </lineage>
</organism>
<accession>A0AA35YJN3</accession>
<dbReference type="InterPro" id="IPR045069">
    <property type="entry name" value="MATE_euk"/>
</dbReference>
<keyword evidence="4 6" id="KW-1133">Transmembrane helix</keyword>
<feature type="transmembrane region" description="Helical" evidence="6">
    <location>
        <begin position="170"/>
        <end position="192"/>
    </location>
</feature>
<dbReference type="Pfam" id="PF01554">
    <property type="entry name" value="MatE"/>
    <property type="match status" value="2"/>
</dbReference>
<dbReference type="EMBL" id="OX465079">
    <property type="protein sequence ID" value="CAI9275122.1"/>
    <property type="molecule type" value="Genomic_DNA"/>
</dbReference>
<feature type="transmembrane region" description="Helical" evidence="6">
    <location>
        <begin position="458"/>
        <end position="478"/>
    </location>
</feature>
<dbReference type="AlphaFoldDB" id="A0AA35YJN3"/>
<feature type="transmembrane region" description="Helical" evidence="6">
    <location>
        <begin position="357"/>
        <end position="379"/>
    </location>
</feature>
<evidence type="ECO:0000256" key="5">
    <source>
        <dbReference type="ARBA" id="ARBA00023136"/>
    </source>
</evidence>
<dbReference type="PANTHER" id="PTHR11206">
    <property type="entry name" value="MULTIDRUG RESISTANCE PROTEIN"/>
    <property type="match status" value="1"/>
</dbReference>
<keyword evidence="5 6" id="KW-0472">Membrane</keyword>
<gene>
    <name evidence="7" type="ORF">LSALG_LOCUS15163</name>
</gene>